<feature type="domain" description="Ubiquitin-like protease family profile" evidence="5">
    <location>
        <begin position="136"/>
        <end position="323"/>
    </location>
</feature>
<evidence type="ECO:0000256" key="3">
    <source>
        <dbReference type="ARBA" id="ARBA00022801"/>
    </source>
</evidence>
<evidence type="ECO:0000256" key="1">
    <source>
        <dbReference type="ARBA" id="ARBA00005234"/>
    </source>
</evidence>
<dbReference type="InterPro" id="IPR003653">
    <property type="entry name" value="Peptidase_C48_C"/>
</dbReference>
<keyword evidence="3" id="KW-0378">Hydrolase</keyword>
<dbReference type="Gene3D" id="3.40.395.10">
    <property type="entry name" value="Adenoviral Proteinase, Chain A"/>
    <property type="match status" value="1"/>
</dbReference>
<feature type="compositionally biased region" description="Basic and acidic residues" evidence="4">
    <location>
        <begin position="47"/>
        <end position="64"/>
    </location>
</feature>
<dbReference type="GO" id="GO:0008234">
    <property type="term" value="F:cysteine-type peptidase activity"/>
    <property type="evidence" value="ECO:0007669"/>
    <property type="project" value="InterPro"/>
</dbReference>
<evidence type="ECO:0000259" key="5">
    <source>
        <dbReference type="PROSITE" id="PS50600"/>
    </source>
</evidence>
<gene>
    <name evidence="6" type="ORF">EUX98_g8550</name>
</gene>
<proteinExistence type="inferred from homology"/>
<name>A0A4S4M7A7_9APHY</name>
<dbReference type="InterPro" id="IPR038765">
    <property type="entry name" value="Papain-like_cys_pep_sf"/>
</dbReference>
<evidence type="ECO:0000256" key="2">
    <source>
        <dbReference type="ARBA" id="ARBA00022670"/>
    </source>
</evidence>
<accession>A0A4S4M7A7</accession>
<protein>
    <recommendedName>
        <fullName evidence="5">Ubiquitin-like protease family profile domain-containing protein</fullName>
    </recommendedName>
</protein>
<evidence type="ECO:0000313" key="7">
    <source>
        <dbReference type="Proteomes" id="UP000308730"/>
    </source>
</evidence>
<feature type="compositionally biased region" description="Polar residues" evidence="4">
    <location>
        <begin position="398"/>
        <end position="408"/>
    </location>
</feature>
<dbReference type="SUPFAM" id="SSF54001">
    <property type="entry name" value="Cysteine proteinases"/>
    <property type="match status" value="1"/>
</dbReference>
<dbReference type="PROSITE" id="PS50600">
    <property type="entry name" value="ULP_PROTEASE"/>
    <property type="match status" value="1"/>
</dbReference>
<dbReference type="GO" id="GO:0019783">
    <property type="term" value="F:ubiquitin-like protein peptidase activity"/>
    <property type="evidence" value="ECO:0007669"/>
    <property type="project" value="UniProtKB-ARBA"/>
</dbReference>
<evidence type="ECO:0000256" key="4">
    <source>
        <dbReference type="SAM" id="MobiDB-lite"/>
    </source>
</evidence>
<keyword evidence="2" id="KW-0645">Protease</keyword>
<feature type="region of interest" description="Disordered" evidence="4">
    <location>
        <begin position="386"/>
        <end position="408"/>
    </location>
</feature>
<feature type="region of interest" description="Disordered" evidence="4">
    <location>
        <begin position="1"/>
        <end position="82"/>
    </location>
</feature>
<dbReference type="OrthoDB" id="442460at2759"/>
<reference evidence="6" key="1">
    <citation type="submission" date="2019-02" db="EMBL/GenBank/DDBJ databases">
        <title>Genome sequencing of the rare red list fungi Antrodiella citrinella (Flaviporus citrinellus).</title>
        <authorList>
            <person name="Buettner E."/>
            <person name="Kellner H."/>
        </authorList>
    </citation>
    <scope>NUCLEOTIDE SEQUENCE [LARGE SCALE GENOMIC DNA]</scope>
    <source>
        <strain evidence="6">DSM 108506</strain>
    </source>
</reference>
<dbReference type="Pfam" id="PF02902">
    <property type="entry name" value="Peptidase_C48"/>
    <property type="match status" value="1"/>
</dbReference>
<dbReference type="GO" id="GO:0006508">
    <property type="term" value="P:proteolysis"/>
    <property type="evidence" value="ECO:0007669"/>
    <property type="project" value="UniProtKB-KW"/>
</dbReference>
<keyword evidence="7" id="KW-1185">Reference proteome</keyword>
<sequence length="408" mass="45643">MFGKTWGRRKYIPGRIMNGRKPLPSMVASRSPRPQYPDESDEEESISDQRPDESDEERATRTEPSDDDLDELSEREGVERGLNTVTSLGEGHYWGTVYSNDGKQMGTGFAAGQSMGVVVRNPTHIAGRINILGKVWSITFEERQRCAGAHTDNYFNDTLVSVGIRLLYERYVRENTLTVVPRDKFALYESLGQQFLHTNEIDKMQAVKNWQSFPLWDRDIVLIPVNANFHWYLVVILHPGRLLKPEDASVPSAIDRRCCIFTLDSLGFNRVETRRATAAFLRKRAELEGKTLLSSPYSKAMQAATQPNWTDCGVYVVSFAGRSLSNLDGMKAALKEGSKAQLAFWDPSTILAVRMWMNDTLAKQLMPAYGPTSSRPVDEMEDDIPSGVAGSSSASVGQNCTNPIDLTM</sequence>
<dbReference type="EMBL" id="SGPM01000485">
    <property type="protein sequence ID" value="THH20617.1"/>
    <property type="molecule type" value="Genomic_DNA"/>
</dbReference>
<organism evidence="6 7">
    <name type="scientific">Antrodiella citrinella</name>
    <dbReference type="NCBI Taxonomy" id="2447956"/>
    <lineage>
        <taxon>Eukaryota</taxon>
        <taxon>Fungi</taxon>
        <taxon>Dikarya</taxon>
        <taxon>Basidiomycota</taxon>
        <taxon>Agaricomycotina</taxon>
        <taxon>Agaricomycetes</taxon>
        <taxon>Polyporales</taxon>
        <taxon>Steccherinaceae</taxon>
        <taxon>Antrodiella</taxon>
    </lineage>
</organism>
<dbReference type="AlphaFoldDB" id="A0A4S4M7A7"/>
<comment type="similarity">
    <text evidence="1">Belongs to the peptidase C48 family.</text>
</comment>
<feature type="compositionally biased region" description="Low complexity" evidence="4">
    <location>
        <begin position="386"/>
        <end position="397"/>
    </location>
</feature>
<feature type="compositionally biased region" description="Basic residues" evidence="4">
    <location>
        <begin position="1"/>
        <end position="12"/>
    </location>
</feature>
<dbReference type="Proteomes" id="UP000308730">
    <property type="component" value="Unassembled WGS sequence"/>
</dbReference>
<comment type="caution">
    <text evidence="6">The sequence shown here is derived from an EMBL/GenBank/DDBJ whole genome shotgun (WGS) entry which is preliminary data.</text>
</comment>
<evidence type="ECO:0000313" key="6">
    <source>
        <dbReference type="EMBL" id="THH20617.1"/>
    </source>
</evidence>